<feature type="transmembrane region" description="Helical" evidence="5">
    <location>
        <begin position="369"/>
        <end position="392"/>
    </location>
</feature>
<keyword evidence="5" id="KW-0830">Ubiquinone</keyword>
<accession>A0ABU2WDX0</accession>
<feature type="domain" description="NADH:quinone oxidoreductase/Mrp antiporter transmembrane" evidence="7">
    <location>
        <begin position="122"/>
        <end position="418"/>
    </location>
</feature>
<comment type="caution">
    <text evidence="8">The sequence shown here is derived from an EMBL/GenBank/DDBJ whole genome shotgun (WGS) entry which is preliminary data.</text>
</comment>
<feature type="transmembrane region" description="Helical" evidence="5">
    <location>
        <begin position="37"/>
        <end position="58"/>
    </location>
</feature>
<feature type="transmembrane region" description="Helical" evidence="5">
    <location>
        <begin position="270"/>
        <end position="290"/>
    </location>
</feature>
<dbReference type="InterPro" id="IPR010096">
    <property type="entry name" value="NADH-Q_OxRdtase_suN/2"/>
</dbReference>
<organism evidence="8 9">
    <name type="scientific">Banduia mediterranea</name>
    <dbReference type="NCBI Taxonomy" id="3075609"/>
    <lineage>
        <taxon>Bacteria</taxon>
        <taxon>Pseudomonadati</taxon>
        <taxon>Pseudomonadota</taxon>
        <taxon>Gammaproteobacteria</taxon>
        <taxon>Nevskiales</taxon>
        <taxon>Algiphilaceae</taxon>
        <taxon>Banduia</taxon>
    </lineage>
</organism>
<evidence type="ECO:0000313" key="9">
    <source>
        <dbReference type="Proteomes" id="UP001254608"/>
    </source>
</evidence>
<feature type="transmembrane region" description="Helical" evidence="5">
    <location>
        <begin position="70"/>
        <end position="93"/>
    </location>
</feature>
<dbReference type="InterPro" id="IPR001750">
    <property type="entry name" value="ND/Mrp_TM"/>
</dbReference>
<evidence type="ECO:0000313" key="8">
    <source>
        <dbReference type="EMBL" id="MDT0496072.1"/>
    </source>
</evidence>
<sequence length="482" mass="51861">MSFTQAQLLALLPILIVGATALAVMTAIAVRRHHRAAATIAVAGLNLALIACLLVPQLGPQQVTPLLRVDGYACFYMALILITTLATATLSHAYLENDRRNPEEYYLLLVIAAMGGLVMVCAEHLATLFIGVELLSIPLYGMIGYPIGERRSLEASLKYLVLSASASAFLLFGLALIYAQTGALGYAELAGASAKLSAQSPYLLIGGGMLLVGLGFKLSLVPFHLWTPDVFEGAPAPTMLFLATASKVAVFAALTRYFAEAGDYHFDRLLDALSGIAILSILIGSLLALMQKNLKRLMAYSSITHFGYCLVALIAGGELAVEAVGVYLLTYVVTALGAFGVISLMSSPHHERDADSIHDYRGLFWDRPYLTSTMIVAMFSLAGVPLTAGFIGKFYVLAAGIDARLWWLVSTVVLGSAIGLYYYLRVIIAMFLTERGIHRTTAPLDWAQRAGGIVILLITVLMFWLGVYPQPLIELIRAAGLH</sequence>
<feature type="transmembrane region" description="Helical" evidence="5">
    <location>
        <begin position="6"/>
        <end position="30"/>
    </location>
</feature>
<keyword evidence="8" id="KW-0560">Oxidoreductase</keyword>
<feature type="transmembrane region" description="Helical" evidence="5">
    <location>
        <begin position="128"/>
        <end position="147"/>
    </location>
</feature>
<dbReference type="EC" id="7.1.1.-" evidence="5"/>
<keyword evidence="2 5" id="KW-0812">Transmembrane</keyword>
<dbReference type="NCBIfam" id="TIGR01770">
    <property type="entry name" value="NDH_I_N"/>
    <property type="match status" value="1"/>
</dbReference>
<evidence type="ECO:0000256" key="4">
    <source>
        <dbReference type="ARBA" id="ARBA00023136"/>
    </source>
</evidence>
<reference evidence="8 9" key="1">
    <citation type="submission" date="2023-09" db="EMBL/GenBank/DDBJ databases">
        <authorList>
            <person name="Rey-Velasco X."/>
        </authorList>
    </citation>
    <scope>NUCLEOTIDE SEQUENCE [LARGE SCALE GENOMIC DNA]</scope>
    <source>
        <strain evidence="8 9">W345</strain>
    </source>
</reference>
<evidence type="ECO:0000256" key="1">
    <source>
        <dbReference type="ARBA" id="ARBA00004127"/>
    </source>
</evidence>
<comment type="function">
    <text evidence="5">NDH-1 shuttles electrons from NADH, via FMN and iron-sulfur (Fe-S) centers, to quinones in the respiratory chain. The immediate electron acceptor for the enzyme in this species is believed to be ubiquinone. Couples the redox reaction to proton translocation (for every two electrons transferred, four hydrogen ions are translocated across the cytoplasmic membrane), and thus conserves the redox energy in a proton gradient.</text>
</comment>
<comment type="subcellular location">
    <subcellularLocation>
        <location evidence="5">Cell membrane</location>
        <topology evidence="5">Multi-pass membrane protein</topology>
    </subcellularLocation>
    <subcellularLocation>
        <location evidence="1">Endomembrane system</location>
        <topology evidence="1">Multi-pass membrane protein</topology>
    </subcellularLocation>
    <subcellularLocation>
        <location evidence="6">Membrane</location>
        <topology evidence="6">Multi-pass membrane protein</topology>
    </subcellularLocation>
</comment>
<evidence type="ECO:0000256" key="5">
    <source>
        <dbReference type="HAMAP-Rule" id="MF_00445"/>
    </source>
</evidence>
<comment type="subunit">
    <text evidence="5">NDH-1 is composed of 14 different subunits. Subunits NuoA, H, J, K, L, M, N constitute the membrane sector of the complex.</text>
</comment>
<evidence type="ECO:0000256" key="2">
    <source>
        <dbReference type="ARBA" id="ARBA00022692"/>
    </source>
</evidence>
<comment type="catalytic activity">
    <reaction evidence="5">
        <text>a quinone + NADH + 5 H(+)(in) = a quinol + NAD(+) + 4 H(+)(out)</text>
        <dbReference type="Rhea" id="RHEA:57888"/>
        <dbReference type="ChEBI" id="CHEBI:15378"/>
        <dbReference type="ChEBI" id="CHEBI:24646"/>
        <dbReference type="ChEBI" id="CHEBI:57540"/>
        <dbReference type="ChEBI" id="CHEBI:57945"/>
        <dbReference type="ChEBI" id="CHEBI:132124"/>
    </reaction>
</comment>
<keyword evidence="5" id="KW-0813">Transport</keyword>
<dbReference type="RefSeq" id="WP_311363464.1">
    <property type="nucleotide sequence ID" value="NZ_JAVRIC010000002.1"/>
</dbReference>
<keyword evidence="5" id="KW-1003">Cell membrane</keyword>
<proteinExistence type="inferred from homology"/>
<protein>
    <recommendedName>
        <fullName evidence="5">NADH-quinone oxidoreductase subunit N</fullName>
        <ecNumber evidence="5">7.1.1.-</ecNumber>
    </recommendedName>
    <alternativeName>
        <fullName evidence="5">NADH dehydrogenase I subunit N</fullName>
    </alternativeName>
    <alternativeName>
        <fullName evidence="5">NDH-1 subunit N</fullName>
    </alternativeName>
</protein>
<keyword evidence="5" id="KW-0874">Quinone</keyword>
<keyword evidence="5" id="KW-1278">Translocase</keyword>
<keyword evidence="3 5" id="KW-1133">Transmembrane helix</keyword>
<keyword evidence="9" id="KW-1185">Reference proteome</keyword>
<name>A0ABU2WDX0_9GAMM</name>
<dbReference type="NCBIfam" id="NF004439">
    <property type="entry name" value="PRK05777.1-1"/>
    <property type="match status" value="1"/>
</dbReference>
<dbReference type="GO" id="GO:0050136">
    <property type="term" value="F:NADH dehydrogenase (quinone) (non-electrogenic) activity"/>
    <property type="evidence" value="ECO:0007669"/>
    <property type="project" value="UniProtKB-EC"/>
</dbReference>
<gene>
    <name evidence="5 8" type="primary">nuoN</name>
    <name evidence="8" type="ORF">RM530_01650</name>
</gene>
<dbReference type="Proteomes" id="UP001254608">
    <property type="component" value="Unassembled WGS sequence"/>
</dbReference>
<feature type="transmembrane region" description="Helical" evidence="5">
    <location>
        <begin position="105"/>
        <end position="122"/>
    </location>
</feature>
<feature type="transmembrane region" description="Helical" evidence="5">
    <location>
        <begin position="297"/>
        <end position="316"/>
    </location>
</feature>
<evidence type="ECO:0000259" key="7">
    <source>
        <dbReference type="Pfam" id="PF00361"/>
    </source>
</evidence>
<keyword evidence="5" id="KW-0520">NAD</keyword>
<dbReference type="PANTHER" id="PTHR22773">
    <property type="entry name" value="NADH DEHYDROGENASE"/>
    <property type="match status" value="1"/>
</dbReference>
<feature type="transmembrane region" description="Helical" evidence="5">
    <location>
        <begin position="159"/>
        <end position="181"/>
    </location>
</feature>
<dbReference type="HAMAP" id="MF_00445">
    <property type="entry name" value="NDH1_NuoN_1"/>
    <property type="match status" value="1"/>
</dbReference>
<feature type="transmembrane region" description="Helical" evidence="5">
    <location>
        <begin position="404"/>
        <end position="425"/>
    </location>
</feature>
<dbReference type="Pfam" id="PF00361">
    <property type="entry name" value="Proton_antipo_M"/>
    <property type="match status" value="1"/>
</dbReference>
<feature type="transmembrane region" description="Helical" evidence="5">
    <location>
        <begin position="238"/>
        <end position="258"/>
    </location>
</feature>
<feature type="transmembrane region" description="Helical" evidence="5">
    <location>
        <begin position="446"/>
        <end position="467"/>
    </location>
</feature>
<dbReference type="EMBL" id="JAVRIC010000002">
    <property type="protein sequence ID" value="MDT0496072.1"/>
    <property type="molecule type" value="Genomic_DNA"/>
</dbReference>
<evidence type="ECO:0000256" key="6">
    <source>
        <dbReference type="RuleBase" id="RU000320"/>
    </source>
</evidence>
<comment type="similarity">
    <text evidence="5">Belongs to the complex I subunit 2 family.</text>
</comment>
<feature type="transmembrane region" description="Helical" evidence="5">
    <location>
        <begin position="201"/>
        <end position="226"/>
    </location>
</feature>
<feature type="transmembrane region" description="Helical" evidence="5">
    <location>
        <begin position="328"/>
        <end position="348"/>
    </location>
</feature>
<keyword evidence="4 5" id="KW-0472">Membrane</keyword>
<evidence type="ECO:0000256" key="3">
    <source>
        <dbReference type="ARBA" id="ARBA00022989"/>
    </source>
</evidence>